<evidence type="ECO:0000313" key="2">
    <source>
        <dbReference type="Proteomes" id="UP000887540"/>
    </source>
</evidence>
<proteinExistence type="predicted"/>
<keyword evidence="2" id="KW-1185">Reference proteome</keyword>
<organism evidence="2 3">
    <name type="scientific">Acrobeloides nanus</name>
    <dbReference type="NCBI Taxonomy" id="290746"/>
    <lineage>
        <taxon>Eukaryota</taxon>
        <taxon>Metazoa</taxon>
        <taxon>Ecdysozoa</taxon>
        <taxon>Nematoda</taxon>
        <taxon>Chromadorea</taxon>
        <taxon>Rhabditida</taxon>
        <taxon>Tylenchina</taxon>
        <taxon>Cephalobomorpha</taxon>
        <taxon>Cephaloboidea</taxon>
        <taxon>Cephalobidae</taxon>
        <taxon>Acrobeloides</taxon>
    </lineage>
</organism>
<keyword evidence="1" id="KW-1133">Transmembrane helix</keyword>
<evidence type="ECO:0000313" key="3">
    <source>
        <dbReference type="WBParaSite" id="ACRNAN_scaffold8949.g30651.t1"/>
    </source>
</evidence>
<feature type="transmembrane region" description="Helical" evidence="1">
    <location>
        <begin position="20"/>
        <end position="50"/>
    </location>
</feature>
<sequence length="85" mass="9943">MDVLDMDVRNARRNPSAGIWLAAFLIIGLGLTIAVNFWFLHIILLAYFVLKFQRKRVWKTVNGDVRQCLIPRMDSEEKKNHVVFL</sequence>
<accession>A0A914EN99</accession>
<reference evidence="3" key="1">
    <citation type="submission" date="2022-11" db="UniProtKB">
        <authorList>
            <consortium name="WormBaseParasite"/>
        </authorList>
    </citation>
    <scope>IDENTIFICATION</scope>
</reference>
<name>A0A914EN99_9BILA</name>
<keyword evidence="1" id="KW-0812">Transmembrane</keyword>
<evidence type="ECO:0000256" key="1">
    <source>
        <dbReference type="SAM" id="Phobius"/>
    </source>
</evidence>
<keyword evidence="1" id="KW-0472">Membrane</keyword>
<protein>
    <submittedName>
        <fullName evidence="3">Uncharacterized protein</fullName>
    </submittedName>
</protein>
<dbReference type="Proteomes" id="UP000887540">
    <property type="component" value="Unplaced"/>
</dbReference>
<dbReference type="WBParaSite" id="ACRNAN_scaffold8949.g30651.t1">
    <property type="protein sequence ID" value="ACRNAN_scaffold8949.g30651.t1"/>
    <property type="gene ID" value="ACRNAN_scaffold8949.g30651"/>
</dbReference>
<dbReference type="AlphaFoldDB" id="A0A914EN99"/>